<dbReference type="GO" id="GO:0016020">
    <property type="term" value="C:membrane"/>
    <property type="evidence" value="ECO:0007669"/>
    <property type="project" value="TreeGrafter"/>
</dbReference>
<comment type="catalytic activity">
    <reaction evidence="5">
        <text>a quinone + NADH + H(+) = a quinol + NAD(+)</text>
        <dbReference type="Rhea" id="RHEA:46160"/>
        <dbReference type="ChEBI" id="CHEBI:15378"/>
        <dbReference type="ChEBI" id="CHEBI:24646"/>
        <dbReference type="ChEBI" id="CHEBI:57540"/>
        <dbReference type="ChEBI" id="CHEBI:57945"/>
        <dbReference type="ChEBI" id="CHEBI:132124"/>
        <dbReference type="EC" id="1.6.5.2"/>
    </reaction>
</comment>
<evidence type="ECO:0000313" key="8">
    <source>
        <dbReference type="Proteomes" id="UP000178885"/>
    </source>
</evidence>
<dbReference type="InterPro" id="IPR029039">
    <property type="entry name" value="Flavoprotein-like_sf"/>
</dbReference>
<protein>
    <recommendedName>
        <fullName evidence="5">NAD(P)H dehydrogenase (quinone)</fullName>
        <ecNumber evidence="5">1.6.5.2</ecNumber>
    </recommendedName>
    <alternativeName>
        <fullName evidence="5">NAD(P)H:quinone oxidoreductase</fullName>
        <shortName evidence="5">NQO</shortName>
    </alternativeName>
</protein>
<dbReference type="GO" id="GO:0050661">
    <property type="term" value="F:NADP binding"/>
    <property type="evidence" value="ECO:0007669"/>
    <property type="project" value="UniProtKB-UniRule"/>
</dbReference>
<feature type="binding site" evidence="5">
    <location>
        <position position="138"/>
    </location>
    <ligand>
        <name>FMN</name>
        <dbReference type="ChEBI" id="CHEBI:58210"/>
    </ligand>
</feature>
<comment type="caution">
    <text evidence="7">The sequence shown here is derived from an EMBL/GenBank/DDBJ whole genome shotgun (WGS) entry which is preliminary data.</text>
</comment>
<comment type="similarity">
    <text evidence="1 5">Belongs to the WrbA family.</text>
</comment>
<dbReference type="Pfam" id="PF03358">
    <property type="entry name" value="FMN_red"/>
    <property type="match status" value="1"/>
</dbReference>
<dbReference type="PANTHER" id="PTHR30546">
    <property type="entry name" value="FLAVODOXIN-RELATED PROTEIN WRBA-RELATED"/>
    <property type="match status" value="1"/>
</dbReference>
<dbReference type="PROSITE" id="PS50902">
    <property type="entry name" value="FLAVODOXIN_LIKE"/>
    <property type="match status" value="1"/>
</dbReference>
<dbReference type="InterPro" id="IPR010089">
    <property type="entry name" value="Flavoprotein_WrbA-like"/>
</dbReference>
<keyword evidence="2 5" id="KW-0285">Flavoprotein</keyword>
<dbReference type="InterPro" id="IPR008254">
    <property type="entry name" value="Flavodoxin/NO_synth"/>
</dbReference>
<dbReference type="GO" id="GO:0008753">
    <property type="term" value="F:NADPH dehydrogenase (quinone) activity"/>
    <property type="evidence" value="ECO:0007669"/>
    <property type="project" value="RHEA"/>
</dbReference>
<organism evidence="7 8">
    <name type="scientific">Candidatus Muproteobacteria bacterium RBG_16_65_34</name>
    <dbReference type="NCBI Taxonomy" id="1817760"/>
    <lineage>
        <taxon>Bacteria</taxon>
        <taxon>Pseudomonadati</taxon>
        <taxon>Pseudomonadota</taxon>
        <taxon>Candidatus Muproteobacteria</taxon>
    </lineage>
</organism>
<keyword evidence="3 5" id="KW-0288">FMN</keyword>
<keyword evidence="4 5" id="KW-0560">Oxidoreductase</keyword>
<evidence type="ECO:0000256" key="3">
    <source>
        <dbReference type="ARBA" id="ARBA00022643"/>
    </source>
</evidence>
<comment type="caution">
    <text evidence="5">Lacks conserved residue(s) required for the propagation of feature annotation.</text>
</comment>
<reference evidence="7 8" key="1">
    <citation type="journal article" date="2016" name="Nat. Commun.">
        <title>Thousands of microbial genomes shed light on interconnected biogeochemical processes in an aquifer system.</title>
        <authorList>
            <person name="Anantharaman K."/>
            <person name="Brown C.T."/>
            <person name="Hug L.A."/>
            <person name="Sharon I."/>
            <person name="Castelle C.J."/>
            <person name="Probst A.J."/>
            <person name="Thomas B.C."/>
            <person name="Singh A."/>
            <person name="Wilkins M.J."/>
            <person name="Karaoz U."/>
            <person name="Brodie E.L."/>
            <person name="Williams K.H."/>
            <person name="Hubbard S.S."/>
            <person name="Banfield J.F."/>
        </authorList>
    </citation>
    <scope>NUCLEOTIDE SEQUENCE [LARGE SCALE GENOMIC DNA]</scope>
</reference>
<dbReference type="GO" id="GO:0050660">
    <property type="term" value="F:flavin adenine dinucleotide binding"/>
    <property type="evidence" value="ECO:0007669"/>
    <property type="project" value="UniProtKB-UniRule"/>
</dbReference>
<dbReference type="InterPro" id="IPR037513">
    <property type="entry name" value="NQO"/>
</dbReference>
<keyword evidence="5" id="KW-0521">NADP</keyword>
<feature type="binding site" evidence="5">
    <location>
        <position position="102"/>
    </location>
    <ligand>
        <name>substrate</name>
    </ligand>
</feature>
<feature type="domain" description="Flavodoxin-like" evidence="6">
    <location>
        <begin position="3"/>
        <end position="194"/>
    </location>
</feature>
<accession>A0A1F6TVN6</accession>
<dbReference type="Proteomes" id="UP000178885">
    <property type="component" value="Unassembled WGS sequence"/>
</dbReference>
<evidence type="ECO:0000256" key="4">
    <source>
        <dbReference type="ARBA" id="ARBA00023002"/>
    </source>
</evidence>
<dbReference type="FunFam" id="3.40.50.360:FF:000001">
    <property type="entry name" value="NAD(P)H dehydrogenase (Quinone) FQR1-like"/>
    <property type="match status" value="1"/>
</dbReference>
<dbReference type="EMBL" id="MFSU01000008">
    <property type="protein sequence ID" value="OGI49099.1"/>
    <property type="molecule type" value="Genomic_DNA"/>
</dbReference>
<dbReference type="SUPFAM" id="SSF52218">
    <property type="entry name" value="Flavoproteins"/>
    <property type="match status" value="1"/>
</dbReference>
<evidence type="ECO:0000256" key="5">
    <source>
        <dbReference type="HAMAP-Rule" id="MF_01017"/>
    </source>
</evidence>
<evidence type="ECO:0000256" key="2">
    <source>
        <dbReference type="ARBA" id="ARBA00022630"/>
    </source>
</evidence>
<dbReference type="EC" id="1.6.5.2" evidence="5"/>
<evidence type="ECO:0000256" key="1">
    <source>
        <dbReference type="ARBA" id="ARBA00006961"/>
    </source>
</evidence>
<dbReference type="NCBIfam" id="TIGR01755">
    <property type="entry name" value="flav_wrbA"/>
    <property type="match status" value="1"/>
</dbReference>
<comment type="catalytic activity">
    <reaction evidence="5">
        <text>a quinone + NADPH + H(+) = a quinol + NADP(+)</text>
        <dbReference type="Rhea" id="RHEA:46164"/>
        <dbReference type="ChEBI" id="CHEBI:15378"/>
        <dbReference type="ChEBI" id="CHEBI:24646"/>
        <dbReference type="ChEBI" id="CHEBI:57783"/>
        <dbReference type="ChEBI" id="CHEBI:58349"/>
        <dbReference type="ChEBI" id="CHEBI:132124"/>
        <dbReference type="EC" id="1.6.5.2"/>
    </reaction>
</comment>
<dbReference type="InterPro" id="IPR005025">
    <property type="entry name" value="FMN_Rdtase-like_dom"/>
</dbReference>
<feature type="binding site" evidence="5">
    <location>
        <begin position="82"/>
        <end position="84"/>
    </location>
    <ligand>
        <name>FMN</name>
        <dbReference type="ChEBI" id="CHEBI:58210"/>
    </ligand>
</feature>
<dbReference type="PANTHER" id="PTHR30546:SF23">
    <property type="entry name" value="FLAVOPROTEIN-LIKE PROTEIN YCP4-RELATED"/>
    <property type="match status" value="1"/>
</dbReference>
<feature type="binding site" evidence="5">
    <location>
        <begin position="9"/>
        <end position="14"/>
    </location>
    <ligand>
        <name>FMN</name>
        <dbReference type="ChEBI" id="CHEBI:58210"/>
    </ligand>
</feature>
<dbReference type="Gene3D" id="3.40.50.360">
    <property type="match status" value="1"/>
</dbReference>
<dbReference type="STRING" id="1817760.A2151_00150"/>
<dbReference type="GO" id="GO:0050136">
    <property type="term" value="F:NADH dehydrogenase (quinone) (non-electrogenic) activity"/>
    <property type="evidence" value="ECO:0007669"/>
    <property type="project" value="RHEA"/>
</dbReference>
<gene>
    <name evidence="7" type="ORF">A2151_00150</name>
</gene>
<comment type="cofactor">
    <cofactor evidence="5">
        <name>FMN</name>
        <dbReference type="ChEBI" id="CHEBI:58210"/>
    </cofactor>
    <text evidence="5">Binds 1 FMN per monomer.</text>
</comment>
<dbReference type="AlphaFoldDB" id="A0A1F6TVN6"/>
<keyword evidence="5" id="KW-0547">Nucleotide-binding</keyword>
<feature type="binding site" evidence="5">
    <location>
        <position position="11"/>
    </location>
    <ligand>
        <name>NAD(+)</name>
        <dbReference type="ChEBI" id="CHEBI:57540"/>
    </ligand>
</feature>
<dbReference type="NCBIfam" id="NF002999">
    <property type="entry name" value="PRK03767.1"/>
    <property type="match status" value="1"/>
</dbReference>
<dbReference type="GO" id="GO:0010181">
    <property type="term" value="F:FMN binding"/>
    <property type="evidence" value="ECO:0007669"/>
    <property type="project" value="InterPro"/>
</dbReference>
<sequence>MKILVVFYSMYGHIGRMADAVRAGVGEVGGATAELRRVPETLSEGVLASMGALEAQKSLSHIPLCTVDELATADGIIFGTPTRYGNMCGQMRQFLDATGGLWAKGALVGKVGSVFASSATQHGGQESTILSFHTTLLHLGMVIVGLPYSFQGQMRIDEITGGSPYGASTIAGGKGERLPSENELAAARFQGRHVAAIAAKLAG</sequence>
<keyword evidence="5" id="KW-0520">NAD</keyword>
<evidence type="ECO:0000259" key="6">
    <source>
        <dbReference type="PROSITE" id="PS50902"/>
    </source>
</evidence>
<evidence type="ECO:0000313" key="7">
    <source>
        <dbReference type="EMBL" id="OGI49099.1"/>
    </source>
</evidence>
<dbReference type="HAMAP" id="MF_01017">
    <property type="entry name" value="NQOR"/>
    <property type="match status" value="1"/>
</dbReference>
<proteinExistence type="inferred from homology"/>
<name>A0A1F6TVN6_9PROT</name>
<dbReference type="GO" id="GO:0051287">
    <property type="term" value="F:NAD binding"/>
    <property type="evidence" value="ECO:0007669"/>
    <property type="project" value="UniProtKB-UniRule"/>
</dbReference>